<comment type="caution">
    <text evidence="2">The sequence shown here is derived from an EMBL/GenBank/DDBJ whole genome shotgun (WGS) entry which is preliminary data.</text>
</comment>
<evidence type="ECO:0000313" key="2">
    <source>
        <dbReference type="EMBL" id="KAH3685758.1"/>
    </source>
</evidence>
<reference evidence="2" key="2">
    <citation type="submission" date="2021-01" db="EMBL/GenBank/DDBJ databases">
        <authorList>
            <person name="Schikora-Tamarit M.A."/>
        </authorList>
    </citation>
    <scope>NUCLEOTIDE SEQUENCE</scope>
    <source>
        <strain evidence="2">CBS2887</strain>
    </source>
</reference>
<dbReference type="EMBL" id="JAEUBG010001815">
    <property type="protein sequence ID" value="KAH3685758.1"/>
    <property type="molecule type" value="Genomic_DNA"/>
</dbReference>
<evidence type="ECO:0008006" key="4">
    <source>
        <dbReference type="Google" id="ProtNLM"/>
    </source>
</evidence>
<sequence length="208" mass="21198">MFSKTLLALSLASLAIADSVEFGLITIRSGSAYHLLSIYPKDGELVAGSTDVSNNFVVTDAGELKLVNDGTFAAVASDNTIKFGSTDPSTKFFLQDGYLQYDTTSVGFSVDTSYQLLTGSSGTGVALRTVTKGGSVAPDFIPSADSTTSSSSEAVSSATATSTFTTITNKNGTSNSTVPPVTVEEGSGNYLNAGVNVAALAAMAALIL</sequence>
<accession>A0A9P8TN60</accession>
<protein>
    <recommendedName>
        <fullName evidence="4">Cell wall protein CWP1</fullName>
    </recommendedName>
</protein>
<dbReference type="OrthoDB" id="3981026at2759"/>
<keyword evidence="1" id="KW-0732">Signal</keyword>
<dbReference type="AlphaFoldDB" id="A0A9P8TN60"/>
<keyword evidence="3" id="KW-1185">Reference proteome</keyword>
<name>A0A9P8TN60_WICPI</name>
<reference evidence="2" key="1">
    <citation type="journal article" date="2021" name="Open Biol.">
        <title>Shared evolutionary footprints suggest mitochondrial oxidative damage underlies multiple complex I losses in fungi.</title>
        <authorList>
            <person name="Schikora-Tamarit M.A."/>
            <person name="Marcet-Houben M."/>
            <person name="Nosek J."/>
            <person name="Gabaldon T."/>
        </authorList>
    </citation>
    <scope>NUCLEOTIDE SEQUENCE</scope>
    <source>
        <strain evidence="2">CBS2887</strain>
    </source>
</reference>
<organism evidence="2 3">
    <name type="scientific">Wickerhamomyces pijperi</name>
    <name type="common">Yeast</name>
    <name type="synonym">Pichia pijperi</name>
    <dbReference type="NCBI Taxonomy" id="599730"/>
    <lineage>
        <taxon>Eukaryota</taxon>
        <taxon>Fungi</taxon>
        <taxon>Dikarya</taxon>
        <taxon>Ascomycota</taxon>
        <taxon>Saccharomycotina</taxon>
        <taxon>Saccharomycetes</taxon>
        <taxon>Phaffomycetales</taxon>
        <taxon>Wickerhamomycetaceae</taxon>
        <taxon>Wickerhamomyces</taxon>
    </lineage>
</organism>
<feature type="chain" id="PRO_5040489363" description="Cell wall protein CWP1" evidence="1">
    <location>
        <begin position="18"/>
        <end position="208"/>
    </location>
</feature>
<feature type="signal peptide" evidence="1">
    <location>
        <begin position="1"/>
        <end position="17"/>
    </location>
</feature>
<evidence type="ECO:0000313" key="3">
    <source>
        <dbReference type="Proteomes" id="UP000774326"/>
    </source>
</evidence>
<proteinExistence type="predicted"/>
<evidence type="ECO:0000256" key="1">
    <source>
        <dbReference type="SAM" id="SignalP"/>
    </source>
</evidence>
<dbReference type="Proteomes" id="UP000774326">
    <property type="component" value="Unassembled WGS sequence"/>
</dbReference>
<gene>
    <name evidence="2" type="ORF">WICPIJ_003277</name>
</gene>